<evidence type="ECO:0000313" key="3">
    <source>
        <dbReference type="Proteomes" id="UP000696294"/>
    </source>
</evidence>
<keyword evidence="2" id="KW-0413">Isomerase</keyword>
<dbReference type="InterPro" id="IPR024344">
    <property type="entry name" value="MDMPI_metal-binding"/>
</dbReference>
<accession>A0ABX1AUI7</accession>
<dbReference type="RefSeq" id="WP_168006460.1">
    <property type="nucleotide sequence ID" value="NZ_JAATEP010000001.1"/>
</dbReference>
<dbReference type="PANTHER" id="PTHR40758">
    <property type="entry name" value="CONSERVED PROTEIN"/>
    <property type="match status" value="1"/>
</dbReference>
<dbReference type="PANTHER" id="PTHR40758:SF1">
    <property type="entry name" value="CONSERVED PROTEIN"/>
    <property type="match status" value="1"/>
</dbReference>
<comment type="caution">
    <text evidence="2">The sequence shown here is derived from an EMBL/GenBank/DDBJ whole genome shotgun (WGS) entry which is preliminary data.</text>
</comment>
<dbReference type="EMBL" id="JAATEP010000001">
    <property type="protein sequence ID" value="NJP88337.1"/>
    <property type="molecule type" value="Genomic_DNA"/>
</dbReference>
<sequence length="263" mass="28242">MPGLGFGRLMEGLRKQTEGFAQAVAGGDPEAVVPTCPEWRLRTLVAHIGLADRWAAELVRTGRPVPAPDPAAMNPGVPGVPDEWGTWLRAGADELVGAVREAGEESQAWSFFGTVPAAFWVRRMLSETAIHHCDAAQTTGAAFRIAGDLAAEVITEGMELMADPRAETAVPKLALLRGAGERLAFRPYGMDGWVITRLPEGLRWERGNGPADVVVSGTLTEVMLVLARRRPTGEVTGEVAGEVTVEVTGDRALLKHWLEHTLI</sequence>
<organism evidence="2 3">
    <name type="scientific">Nonomuraea composti</name>
    <dbReference type="NCBI Taxonomy" id="2720023"/>
    <lineage>
        <taxon>Bacteria</taxon>
        <taxon>Bacillati</taxon>
        <taxon>Actinomycetota</taxon>
        <taxon>Actinomycetes</taxon>
        <taxon>Streptosporangiales</taxon>
        <taxon>Streptosporangiaceae</taxon>
        <taxon>Nonomuraea</taxon>
    </lineage>
</organism>
<dbReference type="InterPro" id="IPR017517">
    <property type="entry name" value="Maleyloyr_isom"/>
</dbReference>
<evidence type="ECO:0000313" key="2">
    <source>
        <dbReference type="EMBL" id="NJP88337.1"/>
    </source>
</evidence>
<feature type="domain" description="Mycothiol-dependent maleylpyruvate isomerase metal-binding" evidence="1">
    <location>
        <begin position="14"/>
        <end position="136"/>
    </location>
</feature>
<name>A0ABX1AUI7_9ACTN</name>
<reference evidence="2 3" key="1">
    <citation type="submission" date="2020-03" db="EMBL/GenBank/DDBJ databases">
        <title>WGS of actinomycetes isolated from Thailand.</title>
        <authorList>
            <person name="Thawai C."/>
        </authorList>
    </citation>
    <scope>NUCLEOTIDE SEQUENCE [LARGE SCALE GENOMIC DNA]</scope>
    <source>
        <strain evidence="2 3">FMUSA5-5</strain>
    </source>
</reference>
<dbReference type="NCBIfam" id="TIGR03083">
    <property type="entry name" value="maleylpyruvate isomerase family mycothiol-dependent enzyme"/>
    <property type="match status" value="1"/>
</dbReference>
<keyword evidence="3" id="KW-1185">Reference proteome</keyword>
<gene>
    <name evidence="2" type="ORF">HCN51_02490</name>
</gene>
<proteinExistence type="predicted"/>
<evidence type="ECO:0000259" key="1">
    <source>
        <dbReference type="Pfam" id="PF11716"/>
    </source>
</evidence>
<dbReference type="Gene3D" id="1.20.120.450">
    <property type="entry name" value="dinb family like domain"/>
    <property type="match status" value="1"/>
</dbReference>
<dbReference type="SUPFAM" id="SSF109854">
    <property type="entry name" value="DinB/YfiT-like putative metalloenzymes"/>
    <property type="match status" value="1"/>
</dbReference>
<dbReference type="InterPro" id="IPR034660">
    <property type="entry name" value="DinB/YfiT-like"/>
</dbReference>
<protein>
    <submittedName>
        <fullName evidence="2">Maleylpyruvate isomerase family mycothiol-dependent enzyme</fullName>
    </submittedName>
</protein>
<dbReference type="GO" id="GO:0016853">
    <property type="term" value="F:isomerase activity"/>
    <property type="evidence" value="ECO:0007669"/>
    <property type="project" value="UniProtKB-KW"/>
</dbReference>
<dbReference type="Proteomes" id="UP000696294">
    <property type="component" value="Unassembled WGS sequence"/>
</dbReference>
<dbReference type="Pfam" id="PF11716">
    <property type="entry name" value="MDMPI_N"/>
    <property type="match status" value="1"/>
</dbReference>